<evidence type="ECO:0000313" key="2">
    <source>
        <dbReference type="Proteomes" id="UP000828048"/>
    </source>
</evidence>
<accession>A0ACB7ZNW3</accession>
<dbReference type="Proteomes" id="UP000828048">
    <property type="component" value="Chromosome 9"/>
</dbReference>
<keyword evidence="2" id="KW-1185">Reference proteome</keyword>
<sequence>MEIVDRLLLLEEEDNKVDVKNEEVENEERAIPGDKDSESSSSTTGIVMDCIVSVLKIGLLCSAPLPRTRMPMNIVVNKIYLLYFAVHNRCRIKKIKEEKKDSQSDSLVSGAENVNSEH</sequence>
<evidence type="ECO:0000313" key="1">
    <source>
        <dbReference type="EMBL" id="KAH7867383.1"/>
    </source>
</evidence>
<organism evidence="1 2">
    <name type="scientific">Vaccinium darrowii</name>
    <dbReference type="NCBI Taxonomy" id="229202"/>
    <lineage>
        <taxon>Eukaryota</taxon>
        <taxon>Viridiplantae</taxon>
        <taxon>Streptophyta</taxon>
        <taxon>Embryophyta</taxon>
        <taxon>Tracheophyta</taxon>
        <taxon>Spermatophyta</taxon>
        <taxon>Magnoliopsida</taxon>
        <taxon>eudicotyledons</taxon>
        <taxon>Gunneridae</taxon>
        <taxon>Pentapetalae</taxon>
        <taxon>asterids</taxon>
        <taxon>Ericales</taxon>
        <taxon>Ericaceae</taxon>
        <taxon>Vaccinioideae</taxon>
        <taxon>Vaccinieae</taxon>
        <taxon>Vaccinium</taxon>
    </lineage>
</organism>
<proteinExistence type="predicted"/>
<gene>
    <name evidence="1" type="ORF">Vadar_032773</name>
</gene>
<protein>
    <submittedName>
        <fullName evidence="1">Uncharacterized protein</fullName>
    </submittedName>
</protein>
<comment type="caution">
    <text evidence="1">The sequence shown here is derived from an EMBL/GenBank/DDBJ whole genome shotgun (WGS) entry which is preliminary data.</text>
</comment>
<name>A0ACB7ZNW3_9ERIC</name>
<reference evidence="1 2" key="1">
    <citation type="journal article" date="2021" name="Hortic Res">
        <title>High-quality reference genome and annotation aids understanding of berry development for evergreen blueberry (Vaccinium darrowii).</title>
        <authorList>
            <person name="Yu J."/>
            <person name="Hulse-Kemp A.M."/>
            <person name="Babiker E."/>
            <person name="Staton M."/>
        </authorList>
    </citation>
    <scope>NUCLEOTIDE SEQUENCE [LARGE SCALE GENOMIC DNA]</scope>
    <source>
        <strain evidence="2">cv. NJ 8807/NJ 8810</strain>
        <tissue evidence="1">Young leaf</tissue>
    </source>
</reference>
<dbReference type="EMBL" id="CM037159">
    <property type="protein sequence ID" value="KAH7867383.1"/>
    <property type="molecule type" value="Genomic_DNA"/>
</dbReference>